<dbReference type="OrthoDB" id="49104at2"/>
<keyword evidence="1" id="KW-0129">CBS domain</keyword>
<sequence length="236" mass="27598">MQADLFLDLFKKLEQLVKDKYTGNGKRFESPVVNFSNSREGREFKEDLDTIREIRNLLVHLPMTNGQYPIEPSEEVIKTLMEIIEKIEHPLKAMDFAIKIENIMKAKLDDLAFSIMKKMEDNGYTHVPIIDEGKLYGVFSKSTIFSYMIAHNCKGIHLDMKIGDFIDILPVEKHRNEYYEFAPKDALYIEIRELFEKTYQRNNRRLAVVFLTSDGKPDGWLQGMITPWDVLRIGEK</sequence>
<feature type="domain" description="CBS" evidence="2">
    <location>
        <begin position="97"/>
        <end position="160"/>
    </location>
</feature>
<dbReference type="AlphaFoldDB" id="A0A0S7BW44"/>
<name>A0A0S7BW44_9CHLR</name>
<dbReference type="InterPro" id="IPR000644">
    <property type="entry name" value="CBS_dom"/>
</dbReference>
<dbReference type="RefSeq" id="WP_062280018.1">
    <property type="nucleotide sequence ID" value="NZ_DF968181.1"/>
</dbReference>
<dbReference type="Pfam" id="PF00571">
    <property type="entry name" value="CBS"/>
    <property type="match status" value="1"/>
</dbReference>
<gene>
    <name evidence="3" type="ORF">ATC1_13552</name>
</gene>
<dbReference type="Gene3D" id="3.10.580.10">
    <property type="entry name" value="CBS-domain"/>
    <property type="match status" value="1"/>
</dbReference>
<dbReference type="InterPro" id="IPR046342">
    <property type="entry name" value="CBS_dom_sf"/>
</dbReference>
<organism evidence="3">
    <name type="scientific">Flexilinea flocculi</name>
    <dbReference type="NCBI Taxonomy" id="1678840"/>
    <lineage>
        <taxon>Bacteria</taxon>
        <taxon>Bacillati</taxon>
        <taxon>Chloroflexota</taxon>
        <taxon>Anaerolineae</taxon>
        <taxon>Anaerolineales</taxon>
        <taxon>Anaerolineaceae</taxon>
        <taxon>Flexilinea</taxon>
    </lineage>
</organism>
<evidence type="ECO:0000313" key="4">
    <source>
        <dbReference type="Proteomes" id="UP000053370"/>
    </source>
</evidence>
<keyword evidence="4" id="KW-1185">Reference proteome</keyword>
<dbReference type="EMBL" id="DF968181">
    <property type="protein sequence ID" value="GAP40575.1"/>
    <property type="molecule type" value="Genomic_DNA"/>
</dbReference>
<reference evidence="3" key="1">
    <citation type="journal article" date="2015" name="Genome Announc.">
        <title>Draft Genome Sequence of Anaerolineae Strain TC1, a Novel Isolate from a Methanogenic Wastewater Treatment System.</title>
        <authorList>
            <person name="Matsuura N."/>
            <person name="Tourlousse D.M."/>
            <person name="Sun L."/>
            <person name="Toyonaga M."/>
            <person name="Kuroda K."/>
            <person name="Ohashi A."/>
            <person name="Cruz R."/>
            <person name="Yamaguchi T."/>
            <person name="Sekiguchi Y."/>
        </authorList>
    </citation>
    <scope>NUCLEOTIDE SEQUENCE [LARGE SCALE GENOMIC DNA]</scope>
    <source>
        <strain evidence="3">TC1</strain>
    </source>
</reference>
<protein>
    <submittedName>
        <fullName evidence="3">Predicted transcriptional regulator with C-terminal CBS domains</fullName>
    </submittedName>
</protein>
<dbReference type="Proteomes" id="UP000053370">
    <property type="component" value="Unassembled WGS sequence"/>
</dbReference>
<accession>A0A0S7BW44</accession>
<evidence type="ECO:0000313" key="3">
    <source>
        <dbReference type="EMBL" id="GAP40575.1"/>
    </source>
</evidence>
<dbReference type="SUPFAM" id="SSF54631">
    <property type="entry name" value="CBS-domain pair"/>
    <property type="match status" value="1"/>
</dbReference>
<dbReference type="PROSITE" id="PS51371">
    <property type="entry name" value="CBS"/>
    <property type="match status" value="1"/>
</dbReference>
<proteinExistence type="predicted"/>
<dbReference type="STRING" id="1678840.ATC1_13552"/>
<evidence type="ECO:0000256" key="1">
    <source>
        <dbReference type="PROSITE-ProRule" id="PRU00703"/>
    </source>
</evidence>
<evidence type="ECO:0000259" key="2">
    <source>
        <dbReference type="PROSITE" id="PS51371"/>
    </source>
</evidence>